<dbReference type="SUPFAM" id="SSF53623">
    <property type="entry name" value="MurD-like peptide ligases, catalytic domain"/>
    <property type="match status" value="1"/>
</dbReference>
<feature type="binding site" evidence="7">
    <location>
        <begin position="109"/>
        <end position="115"/>
    </location>
    <ligand>
        <name>ATP</name>
        <dbReference type="ChEBI" id="CHEBI:30616"/>
    </ligand>
</feature>
<keyword evidence="12" id="KW-1185">Reference proteome</keyword>
<dbReference type="PANTHER" id="PTHR43692">
    <property type="entry name" value="UDP-N-ACETYLMURAMOYLALANINE--D-GLUTAMATE LIGASE"/>
    <property type="match status" value="1"/>
</dbReference>
<dbReference type="HAMAP" id="MF_00639">
    <property type="entry name" value="MurD"/>
    <property type="match status" value="1"/>
</dbReference>
<dbReference type="RefSeq" id="WP_344928526.1">
    <property type="nucleotide sequence ID" value="NZ_BAABCW010000012.1"/>
</dbReference>
<keyword evidence="4 7" id="KW-0436">Ligase</keyword>
<keyword evidence="7 8" id="KW-0133">Cell shape</keyword>
<comment type="catalytic activity">
    <reaction evidence="7 8">
        <text>UDP-N-acetyl-alpha-D-muramoyl-L-alanine + D-glutamate + ATP = UDP-N-acetyl-alpha-D-muramoyl-L-alanyl-D-glutamate + ADP + phosphate + H(+)</text>
        <dbReference type="Rhea" id="RHEA:16429"/>
        <dbReference type="ChEBI" id="CHEBI:15378"/>
        <dbReference type="ChEBI" id="CHEBI:29986"/>
        <dbReference type="ChEBI" id="CHEBI:30616"/>
        <dbReference type="ChEBI" id="CHEBI:43474"/>
        <dbReference type="ChEBI" id="CHEBI:83898"/>
        <dbReference type="ChEBI" id="CHEBI:83900"/>
        <dbReference type="ChEBI" id="CHEBI:456216"/>
        <dbReference type="EC" id="6.3.2.9"/>
    </reaction>
</comment>
<dbReference type="EC" id="6.3.2.9" evidence="7 8"/>
<evidence type="ECO:0000256" key="7">
    <source>
        <dbReference type="HAMAP-Rule" id="MF_00639"/>
    </source>
</evidence>
<evidence type="ECO:0000256" key="8">
    <source>
        <dbReference type="RuleBase" id="RU003664"/>
    </source>
</evidence>
<accession>A0ABP6UMF3</accession>
<keyword evidence="3 7" id="KW-0963">Cytoplasm</keyword>
<name>A0ABP6UMF3_9FLAO</name>
<dbReference type="Gene3D" id="3.40.1190.10">
    <property type="entry name" value="Mur-like, catalytic domain"/>
    <property type="match status" value="1"/>
</dbReference>
<evidence type="ECO:0000256" key="6">
    <source>
        <dbReference type="ARBA" id="ARBA00022840"/>
    </source>
</evidence>
<dbReference type="Gene3D" id="3.40.50.720">
    <property type="entry name" value="NAD(P)-binding Rossmann-like Domain"/>
    <property type="match status" value="1"/>
</dbReference>
<keyword evidence="7 8" id="KW-0132">Cell division</keyword>
<reference evidence="12" key="1">
    <citation type="journal article" date="2019" name="Int. J. Syst. Evol. Microbiol.">
        <title>The Global Catalogue of Microorganisms (GCM) 10K type strain sequencing project: providing services to taxonomists for standard genome sequencing and annotation.</title>
        <authorList>
            <consortium name="The Broad Institute Genomics Platform"/>
            <consortium name="The Broad Institute Genome Sequencing Center for Infectious Disease"/>
            <person name="Wu L."/>
            <person name="Ma J."/>
        </authorList>
    </citation>
    <scope>NUCLEOTIDE SEQUENCE [LARGE SCALE GENOMIC DNA]</scope>
    <source>
        <strain evidence="12">JCM 17106</strain>
    </source>
</reference>
<dbReference type="PANTHER" id="PTHR43692:SF1">
    <property type="entry name" value="UDP-N-ACETYLMURAMOYLALANINE--D-GLUTAMATE LIGASE"/>
    <property type="match status" value="1"/>
</dbReference>
<evidence type="ECO:0000256" key="4">
    <source>
        <dbReference type="ARBA" id="ARBA00022598"/>
    </source>
</evidence>
<dbReference type="Pfam" id="PF21377">
    <property type="entry name" value="MurD_N"/>
    <property type="match status" value="1"/>
</dbReference>
<dbReference type="InterPro" id="IPR004101">
    <property type="entry name" value="Mur_ligase_C"/>
</dbReference>
<evidence type="ECO:0000259" key="10">
    <source>
        <dbReference type="Pfam" id="PF08245"/>
    </source>
</evidence>
<evidence type="ECO:0000313" key="12">
    <source>
        <dbReference type="Proteomes" id="UP001500459"/>
    </source>
</evidence>
<dbReference type="InterPro" id="IPR013221">
    <property type="entry name" value="Mur_ligase_cen"/>
</dbReference>
<dbReference type="SUPFAM" id="SSF53244">
    <property type="entry name" value="MurD-like peptide ligases, peptide-binding domain"/>
    <property type="match status" value="1"/>
</dbReference>
<feature type="domain" description="Mur ligase C-terminal" evidence="9">
    <location>
        <begin position="308"/>
        <end position="421"/>
    </location>
</feature>
<protein>
    <recommendedName>
        <fullName evidence="7 8">UDP-N-acetylmuramoylalanine--D-glutamate ligase</fullName>
        <ecNumber evidence="7 8">6.3.2.9</ecNumber>
    </recommendedName>
    <alternativeName>
        <fullName evidence="7">D-glutamic acid-adding enzyme</fullName>
    </alternativeName>
    <alternativeName>
        <fullName evidence="7">UDP-N-acetylmuramoyl-L-alanyl-D-glutamate synthetase</fullName>
    </alternativeName>
</protein>
<keyword evidence="7 8" id="KW-0961">Cell wall biogenesis/degradation</keyword>
<keyword evidence="7 8" id="KW-0131">Cell cycle</keyword>
<evidence type="ECO:0000313" key="11">
    <source>
        <dbReference type="EMBL" id="GAA3512898.1"/>
    </source>
</evidence>
<dbReference type="SUPFAM" id="SSF51984">
    <property type="entry name" value="MurCD N-terminal domain"/>
    <property type="match status" value="1"/>
</dbReference>
<evidence type="ECO:0000256" key="5">
    <source>
        <dbReference type="ARBA" id="ARBA00022741"/>
    </source>
</evidence>
<dbReference type="Pfam" id="PF02875">
    <property type="entry name" value="Mur_ligase_C"/>
    <property type="match status" value="1"/>
</dbReference>
<evidence type="ECO:0000256" key="1">
    <source>
        <dbReference type="ARBA" id="ARBA00004496"/>
    </source>
</evidence>
<keyword evidence="5 7" id="KW-0547">Nucleotide-binding</keyword>
<evidence type="ECO:0000259" key="9">
    <source>
        <dbReference type="Pfam" id="PF02875"/>
    </source>
</evidence>
<dbReference type="InterPro" id="IPR036615">
    <property type="entry name" value="Mur_ligase_C_dom_sf"/>
</dbReference>
<comment type="function">
    <text evidence="7 8">Cell wall formation. Catalyzes the addition of glutamate to the nucleotide precursor UDP-N-acetylmuramoyl-L-alanine (UMA).</text>
</comment>
<comment type="similarity">
    <text evidence="7">Belongs to the MurCDEF family.</text>
</comment>
<proteinExistence type="inferred from homology"/>
<organism evidence="11 12">
    <name type="scientific">Aquimarina addita</name>
    <dbReference type="NCBI Taxonomy" id="870485"/>
    <lineage>
        <taxon>Bacteria</taxon>
        <taxon>Pseudomonadati</taxon>
        <taxon>Bacteroidota</taxon>
        <taxon>Flavobacteriia</taxon>
        <taxon>Flavobacteriales</taxon>
        <taxon>Flavobacteriaceae</taxon>
        <taxon>Aquimarina</taxon>
    </lineage>
</organism>
<dbReference type="Pfam" id="PF08245">
    <property type="entry name" value="Mur_ligase_M"/>
    <property type="match status" value="1"/>
</dbReference>
<dbReference type="NCBIfam" id="TIGR01087">
    <property type="entry name" value="murD"/>
    <property type="match status" value="1"/>
</dbReference>
<keyword evidence="7 8" id="KW-0573">Peptidoglycan synthesis</keyword>
<comment type="caution">
    <text evidence="11">The sequence shown here is derived from an EMBL/GenBank/DDBJ whole genome shotgun (WGS) entry which is preliminary data.</text>
</comment>
<dbReference type="EMBL" id="BAABCW010000012">
    <property type="protein sequence ID" value="GAA3512898.1"/>
    <property type="molecule type" value="Genomic_DNA"/>
</dbReference>
<comment type="subcellular location">
    <subcellularLocation>
        <location evidence="1 7 8">Cytoplasm</location>
    </subcellularLocation>
</comment>
<dbReference type="Proteomes" id="UP001500459">
    <property type="component" value="Unassembled WGS sequence"/>
</dbReference>
<evidence type="ECO:0000256" key="3">
    <source>
        <dbReference type="ARBA" id="ARBA00022490"/>
    </source>
</evidence>
<comment type="pathway">
    <text evidence="2 7 8">Cell wall biogenesis; peptidoglycan biosynthesis.</text>
</comment>
<dbReference type="GO" id="GO:0016874">
    <property type="term" value="F:ligase activity"/>
    <property type="evidence" value="ECO:0007669"/>
    <property type="project" value="UniProtKB-KW"/>
</dbReference>
<evidence type="ECO:0000256" key="2">
    <source>
        <dbReference type="ARBA" id="ARBA00004752"/>
    </source>
</evidence>
<dbReference type="InterPro" id="IPR036565">
    <property type="entry name" value="Mur-like_cat_sf"/>
</dbReference>
<sequence length="444" mass="49700">MKKLVILGGGESGIGTAVLGKKKGYEVFVSDKGVIKDIYRKVLLDFDIKWEDQQHTEAIILTADMVMKSPGIPDEVPIVKKLREKGIPVVSEIEFAAGYTESTIVGITGSNGKTTTTMLTYDILKRGGLDVSMAGNIGDSFAMQVAENDTLYHVLELSSFQLDGIKEFAPHIAVLTNITPDHLDRYEYKFENYIASKFRIIMNQTAHDYFIYDGDDEVINAYLETHPVRSILLPFSLKRKVEKGAYLEGEHIKIIIDNNEFTMPTDNLALKGNHNVKNAMAASTVSQLLKIRKTTIRECLENFHGVEHRLEHVLKINNVQYINDSKATNVNATFYALDAMKSSTVWIVGGVDKGNDYSDLYPLVNEKVKAIICLGVDNSKIINAFGNCVDNITETQSMKEAVNMAYKIAERNENVLLSPACASFDLFKNYEQRGREFKEAVREL</sequence>
<gene>
    <name evidence="7 11" type="primary">murD</name>
    <name evidence="11" type="ORF">GCM10022393_28380</name>
</gene>
<dbReference type="InterPro" id="IPR005762">
    <property type="entry name" value="MurD"/>
</dbReference>
<keyword evidence="6 7" id="KW-0067">ATP-binding</keyword>
<dbReference type="Gene3D" id="3.90.190.20">
    <property type="entry name" value="Mur ligase, C-terminal domain"/>
    <property type="match status" value="1"/>
</dbReference>
<feature type="domain" description="Mur ligase central" evidence="10">
    <location>
        <begin position="107"/>
        <end position="285"/>
    </location>
</feature>